<dbReference type="GO" id="GO:0030497">
    <property type="term" value="P:fatty acid elongation"/>
    <property type="evidence" value="ECO:0007669"/>
    <property type="project" value="TreeGrafter"/>
</dbReference>
<dbReference type="CDD" id="cd05233">
    <property type="entry name" value="SDR_c"/>
    <property type="match status" value="1"/>
</dbReference>
<dbReference type="RefSeq" id="WP_117394761.1">
    <property type="nucleotide sequence ID" value="NZ_CP021330.1"/>
</dbReference>
<dbReference type="InterPro" id="IPR057326">
    <property type="entry name" value="KR_dom"/>
</dbReference>
<proteinExistence type="inferred from homology"/>
<dbReference type="Pfam" id="PF13561">
    <property type="entry name" value="adh_short_C2"/>
    <property type="match status" value="1"/>
</dbReference>
<accession>A0A2R4MAF4</accession>
<protein>
    <submittedName>
        <fullName evidence="3">3-oxoacyl-[acyl-carrier-protein] reductase</fullName>
    </submittedName>
</protein>
<gene>
    <name evidence="3" type="ORF">MXMO3_00388</name>
</gene>
<dbReference type="PANTHER" id="PTHR42760:SF40">
    <property type="entry name" value="3-OXOACYL-[ACYL-CARRIER-PROTEIN] REDUCTASE, CHLOROPLASTIC"/>
    <property type="match status" value="1"/>
</dbReference>
<dbReference type="InterPro" id="IPR002347">
    <property type="entry name" value="SDR_fam"/>
</dbReference>
<dbReference type="Gene3D" id="3.40.50.720">
    <property type="entry name" value="NAD(P)-binding Rossmann-like Domain"/>
    <property type="match status" value="1"/>
</dbReference>
<dbReference type="STRING" id="1122213.GCA_000423365_03100"/>
<evidence type="ECO:0000313" key="3">
    <source>
        <dbReference type="EMBL" id="AVX02935.1"/>
    </source>
</evidence>
<dbReference type="PRINTS" id="PR00080">
    <property type="entry name" value="SDRFAMILY"/>
</dbReference>
<name>A0A2R4MAF4_9HYPH</name>
<evidence type="ECO:0000313" key="4">
    <source>
        <dbReference type="Proteomes" id="UP000258927"/>
    </source>
</evidence>
<dbReference type="KEGG" id="mmyr:MXMO3_00388"/>
<sequence length="248" mass="25669">MDKTVLITGGTGGIGAALCTLFASRGYDVAFCFQRDRARADELVQACVAHGVKCLAHRCDIADPKQVAGLFDGVQAQLGEIGVLVNNAGIIGGASKLVDLDPQQLSNVFDINLFGAVYCSQQAARRMGRSFGGSGGTIINISSIAALLGSPNEYVHYAASKGALDSLTVGLAKELGPDGIRVNAVRAGTVDTPIHQTQGNPNRPAMVAQNSPLGRMATPDDIAEAVWWLAQPEASYVNGAILPVHGGG</sequence>
<dbReference type="PANTHER" id="PTHR42760">
    <property type="entry name" value="SHORT-CHAIN DEHYDROGENASES/REDUCTASES FAMILY MEMBER"/>
    <property type="match status" value="1"/>
</dbReference>
<keyword evidence="4" id="KW-1185">Reference proteome</keyword>
<organism evidence="3 4">
    <name type="scientific">Maritalea myrionectae</name>
    <dbReference type="NCBI Taxonomy" id="454601"/>
    <lineage>
        <taxon>Bacteria</taxon>
        <taxon>Pseudomonadati</taxon>
        <taxon>Pseudomonadota</taxon>
        <taxon>Alphaproteobacteria</taxon>
        <taxon>Hyphomicrobiales</taxon>
        <taxon>Devosiaceae</taxon>
        <taxon>Maritalea</taxon>
    </lineage>
</organism>
<dbReference type="AlphaFoldDB" id="A0A2R4MAF4"/>
<dbReference type="SUPFAM" id="SSF51735">
    <property type="entry name" value="NAD(P)-binding Rossmann-fold domains"/>
    <property type="match status" value="1"/>
</dbReference>
<dbReference type="PROSITE" id="PS00061">
    <property type="entry name" value="ADH_SHORT"/>
    <property type="match status" value="1"/>
</dbReference>
<reference evidence="3 4" key="1">
    <citation type="submission" date="2017-05" db="EMBL/GenBank/DDBJ databases">
        <title>Genome Analysis of Maritalea myrionectae HL2708#5.</title>
        <authorList>
            <consortium name="Cotde Inc.-PKNU"/>
            <person name="Jang D."/>
            <person name="Oh H.-M."/>
        </authorList>
    </citation>
    <scope>NUCLEOTIDE SEQUENCE [LARGE SCALE GENOMIC DNA]</scope>
    <source>
        <strain evidence="3 4">HL2708#5</strain>
    </source>
</reference>
<dbReference type="Proteomes" id="UP000258927">
    <property type="component" value="Chromosome"/>
</dbReference>
<dbReference type="GO" id="GO:0016616">
    <property type="term" value="F:oxidoreductase activity, acting on the CH-OH group of donors, NAD or NADP as acceptor"/>
    <property type="evidence" value="ECO:0007669"/>
    <property type="project" value="UniProtKB-ARBA"/>
</dbReference>
<dbReference type="FunFam" id="3.40.50.720:FF:000084">
    <property type="entry name" value="Short-chain dehydrogenase reductase"/>
    <property type="match status" value="1"/>
</dbReference>
<dbReference type="InterPro" id="IPR020904">
    <property type="entry name" value="Sc_DH/Rdtase_CS"/>
</dbReference>
<evidence type="ECO:0000259" key="2">
    <source>
        <dbReference type="SMART" id="SM00822"/>
    </source>
</evidence>
<feature type="domain" description="Ketoreductase" evidence="2">
    <location>
        <begin position="3"/>
        <end position="206"/>
    </location>
</feature>
<dbReference type="EMBL" id="CP021330">
    <property type="protein sequence ID" value="AVX02935.1"/>
    <property type="molecule type" value="Genomic_DNA"/>
</dbReference>
<dbReference type="InterPro" id="IPR036291">
    <property type="entry name" value="NAD(P)-bd_dom_sf"/>
</dbReference>
<dbReference type="SMART" id="SM00822">
    <property type="entry name" value="PKS_KR"/>
    <property type="match status" value="1"/>
</dbReference>
<dbReference type="PRINTS" id="PR00081">
    <property type="entry name" value="GDHRDH"/>
</dbReference>
<comment type="similarity">
    <text evidence="1">Belongs to the short-chain dehydrogenases/reductases (SDR) family.</text>
</comment>
<evidence type="ECO:0000256" key="1">
    <source>
        <dbReference type="ARBA" id="ARBA00006484"/>
    </source>
</evidence>